<keyword evidence="7" id="KW-1185">Reference proteome</keyword>
<dbReference type="Proteomes" id="UP000030588">
    <property type="component" value="Unassembled WGS sequence"/>
</dbReference>
<dbReference type="SUPFAM" id="SSF56784">
    <property type="entry name" value="HAD-like"/>
    <property type="match status" value="1"/>
</dbReference>
<evidence type="ECO:0000256" key="2">
    <source>
        <dbReference type="ARBA" id="ARBA00022801"/>
    </source>
</evidence>
<dbReference type="InterPro" id="IPR023214">
    <property type="entry name" value="HAD_sf"/>
</dbReference>
<proteinExistence type="inferred from homology"/>
<dbReference type="PIRSF" id="PIRSF021362">
    <property type="entry name" value="UCP021362_HAD"/>
    <property type="match status" value="1"/>
</dbReference>
<comment type="similarity">
    <text evidence="1 3">Belongs to the 5'(3')-deoxyribonucleotidase family.</text>
</comment>
<dbReference type="OrthoDB" id="2471595at2"/>
<evidence type="ECO:0000313" key="7">
    <source>
        <dbReference type="Proteomes" id="UP000476934"/>
    </source>
</evidence>
<dbReference type="EMBL" id="JRUN01000040">
    <property type="protein sequence ID" value="KHD84829.1"/>
    <property type="molecule type" value="Genomic_DNA"/>
</dbReference>
<dbReference type="GO" id="GO:0016787">
    <property type="term" value="F:hydrolase activity"/>
    <property type="evidence" value="ECO:0007669"/>
    <property type="project" value="UniProtKB-KW"/>
</dbReference>
<evidence type="ECO:0000256" key="1">
    <source>
        <dbReference type="ARBA" id="ARBA00009589"/>
    </source>
</evidence>
<dbReference type="InterPro" id="IPR052419">
    <property type="entry name" value="5_3-deoxyribonucleotidase-like"/>
</dbReference>
<dbReference type="EC" id="3.1.3.-" evidence="3"/>
<dbReference type="Proteomes" id="UP000476934">
    <property type="component" value="Unassembled WGS sequence"/>
</dbReference>
<dbReference type="RefSeq" id="WP_035348095.1">
    <property type="nucleotide sequence ID" value="NZ_JAAIWK010000008.1"/>
</dbReference>
<name>A0A0A6VE74_9BACI</name>
<dbReference type="AlphaFoldDB" id="A0A0A6VE74"/>
<dbReference type="EMBL" id="JAAIWK010000008">
    <property type="protein sequence ID" value="NEY19677.1"/>
    <property type="molecule type" value="Genomic_DNA"/>
</dbReference>
<sequence length="200" mass="23653">MDKIKKRFGIDIDGTVTSPDTFVPFINEQFNLNLKYEQLIKYEITDVIDVPPKQFNEWFLKSEPIIYEKSPISEGAREVLEDWKTTFELYFISARAPYLLDVTKNWFSNNEISYHHIELIGSHHKIETAKKYHVDLFLEDKHDNAVAICEELQIPVLLFDTPYNQEPIPKGVIRVKNWKEASEWVNNWLQKGEKQKVDHK</sequence>
<gene>
    <name evidence="5" type="ORF">G4D61_06790</name>
    <name evidence="4" type="ORF">NG54_12845</name>
</gene>
<evidence type="ECO:0000313" key="5">
    <source>
        <dbReference type="EMBL" id="NEY19677.1"/>
    </source>
</evidence>
<evidence type="ECO:0000313" key="6">
    <source>
        <dbReference type="Proteomes" id="UP000030588"/>
    </source>
</evidence>
<organism evidence="4 6">
    <name type="scientific">Heyndrickxia ginsengihumi</name>
    <dbReference type="NCBI Taxonomy" id="363870"/>
    <lineage>
        <taxon>Bacteria</taxon>
        <taxon>Bacillati</taxon>
        <taxon>Bacillota</taxon>
        <taxon>Bacilli</taxon>
        <taxon>Bacillales</taxon>
        <taxon>Bacillaceae</taxon>
        <taxon>Heyndrickxia</taxon>
    </lineage>
</organism>
<reference evidence="4 6" key="1">
    <citation type="submission" date="2014-10" db="EMBL/GenBank/DDBJ databases">
        <title>Draft genome of phytase producing Bacillus ginsengihumi strain M2.11.</title>
        <authorList>
            <person name="Toymentseva A."/>
            <person name="Boulygina E.A."/>
            <person name="Kazakov S.V."/>
            <person name="Kayumov I."/>
            <person name="Suleimanova A.D."/>
            <person name="Mardanova A.M."/>
            <person name="Maria S.N."/>
            <person name="Sergey M.Y."/>
            <person name="Sharipova M.R."/>
        </authorList>
    </citation>
    <scope>NUCLEOTIDE SEQUENCE [LARGE SCALE GENOMIC DNA]</scope>
    <source>
        <strain evidence="4 6">M2.11</strain>
    </source>
</reference>
<dbReference type="STRING" id="363870.NG54_12845"/>
<comment type="caution">
    <text evidence="4">The sequence shown here is derived from an EMBL/GenBank/DDBJ whole genome shotgun (WGS) entry which is preliminary data.</text>
</comment>
<dbReference type="InterPro" id="IPR036412">
    <property type="entry name" value="HAD-like_sf"/>
</dbReference>
<reference evidence="5 7" key="2">
    <citation type="submission" date="2020-02" db="EMBL/GenBank/DDBJ databases">
        <authorList>
            <person name="Feng H."/>
        </authorList>
    </citation>
    <scope>NUCLEOTIDE SEQUENCE [LARGE SCALE GENOMIC DNA]</scope>
    <source>
        <strain evidence="5 7">Gsoil 114</strain>
    </source>
</reference>
<dbReference type="PANTHER" id="PTHR35134">
    <property type="entry name" value="NUCLEOTIDASE YQFW-RELATED"/>
    <property type="match status" value="1"/>
</dbReference>
<dbReference type="Gene3D" id="3.40.50.1000">
    <property type="entry name" value="HAD superfamily/HAD-like"/>
    <property type="match status" value="1"/>
</dbReference>
<dbReference type="InterPro" id="IPR009206">
    <property type="entry name" value="Nucleotidase_putative"/>
</dbReference>
<accession>A0A0A6VE74</accession>
<keyword evidence="2 3" id="KW-0378">Hydrolase</keyword>
<evidence type="ECO:0000256" key="3">
    <source>
        <dbReference type="PIRNR" id="PIRNR021362"/>
    </source>
</evidence>
<protein>
    <recommendedName>
        <fullName evidence="3">Nucleotidase</fullName>
        <ecNumber evidence="3">3.1.3.-</ecNumber>
    </recommendedName>
</protein>
<dbReference type="PANTHER" id="PTHR35134:SF2">
    <property type="entry name" value="NUCLEOTIDASE YQFW-RELATED"/>
    <property type="match status" value="1"/>
</dbReference>
<reference evidence="5 7" key="3">
    <citation type="submission" date="2020-03" db="EMBL/GenBank/DDBJ databases">
        <title>Bacillus aquiflavi sp. nov., isolated from yellow water of strong flavor Chinese baijiu in Yibin region of China.</title>
        <authorList>
            <person name="Xie J."/>
        </authorList>
    </citation>
    <scope>NUCLEOTIDE SEQUENCE [LARGE SCALE GENOMIC DNA]</scope>
    <source>
        <strain evidence="5 7">Gsoil 114</strain>
    </source>
</reference>
<evidence type="ECO:0000313" key="4">
    <source>
        <dbReference type="EMBL" id="KHD84829.1"/>
    </source>
</evidence>